<dbReference type="SUPFAM" id="SSF101473">
    <property type="entry name" value="DhaL-like"/>
    <property type="match status" value="1"/>
</dbReference>
<evidence type="ECO:0000313" key="3">
    <source>
        <dbReference type="Proteomes" id="UP000320095"/>
    </source>
</evidence>
<protein>
    <submittedName>
        <fullName evidence="2">DAK2 domain-containing protein</fullName>
    </submittedName>
</protein>
<dbReference type="OrthoDB" id="9760324at2"/>
<dbReference type="SMART" id="SM01120">
    <property type="entry name" value="Dak2"/>
    <property type="match status" value="1"/>
</dbReference>
<name>A0A502EIP0_9MYCO</name>
<dbReference type="InterPro" id="IPR019986">
    <property type="entry name" value="YloV-like"/>
</dbReference>
<dbReference type="PANTHER" id="PTHR33434:SF4">
    <property type="entry name" value="PHOSPHATASE PROTEIN"/>
    <property type="match status" value="1"/>
</dbReference>
<dbReference type="NCBIfam" id="TIGR03599">
    <property type="entry name" value="YloV"/>
    <property type="match status" value="1"/>
</dbReference>
<dbReference type="RefSeq" id="WP_140687768.1">
    <property type="nucleotide sequence ID" value="NZ_RCZG01000001.1"/>
</dbReference>
<proteinExistence type="predicted"/>
<dbReference type="PROSITE" id="PS51480">
    <property type="entry name" value="DHAL"/>
    <property type="match status" value="1"/>
</dbReference>
<dbReference type="Gene3D" id="1.25.40.340">
    <property type="match status" value="1"/>
</dbReference>
<dbReference type="InterPro" id="IPR033470">
    <property type="entry name" value="FakA-like_C"/>
</dbReference>
<dbReference type="Pfam" id="PF02734">
    <property type="entry name" value="Dak2"/>
    <property type="match status" value="1"/>
</dbReference>
<keyword evidence="3" id="KW-1185">Reference proteome</keyword>
<dbReference type="Pfam" id="PF21645">
    <property type="entry name" value="FakA-like_M"/>
    <property type="match status" value="1"/>
</dbReference>
<accession>A0A502EIP0</accession>
<dbReference type="InterPro" id="IPR048394">
    <property type="entry name" value="FakA-like_M"/>
</dbReference>
<dbReference type="SMART" id="SM01121">
    <property type="entry name" value="Dak1_2"/>
    <property type="match status" value="1"/>
</dbReference>
<comment type="caution">
    <text evidence="2">The sequence shown here is derived from an EMBL/GenBank/DDBJ whole genome shotgun (WGS) entry which is preliminary data.</text>
</comment>
<sequence>MSTRRLDATALQEWAHTAVTHLIARTDEINRLNVFPVADADTGTNMLFTMRAAGARTEVLREADVADVAAALAEGALQGARGNSGVILSQILRGLADAAAGAAEERSGVLADIDGPLLASALRHAVVLADASVGESVPGTIVSVLAAAAGAAEHAVNDRTDVADVVAVASDAAVIALEKTPQQLDVLAEAGVVDAGGRGLLVLLDALTATLTGHVPHRVAYEPSAIVPASADISVVAPPQFEVMYLLDDCEHEGLELIRSRLEQLGESVTIAASGTGGRYSVHVHADDAGGAVEAGLDVGTLSRIQITALTGAGGHPSGGWTRDRAVLAIVDGDGAKALFEGEGAHVLCQDADAAVSAKQLLRALVDAGAAQIMVLPNGYVAAEELVAGCTAAIGWGIDVVPVPAGSMVQGLAALAVHDAARQAVDDGYTMARAAAGARRGSVRVAEEEALTWAGTCNPGDGLGISGDEVLIVGKDVTAAGAGLIDLLLSSGGELVTVLTGAGVDPAVGVALQDHVHQHHLGAELVTYHTGHRGDALLIGVE</sequence>
<dbReference type="InterPro" id="IPR050270">
    <property type="entry name" value="DegV_domain_contain"/>
</dbReference>
<dbReference type="GO" id="GO:0006071">
    <property type="term" value="P:glycerol metabolic process"/>
    <property type="evidence" value="ECO:0007669"/>
    <property type="project" value="InterPro"/>
</dbReference>
<evidence type="ECO:0000313" key="2">
    <source>
        <dbReference type="EMBL" id="TPG36852.1"/>
    </source>
</evidence>
<gene>
    <name evidence="2" type="ORF">EAH80_02795</name>
</gene>
<reference evidence="2 3" key="1">
    <citation type="journal article" date="2019" name="Environ. Microbiol.">
        <title>Species interactions and distinct microbial communities in high Arctic permafrost affected cryosols are associated with the CH4 and CO2 gas fluxes.</title>
        <authorList>
            <person name="Altshuler I."/>
            <person name="Hamel J."/>
            <person name="Turney S."/>
            <person name="Magnuson E."/>
            <person name="Levesque R."/>
            <person name="Greer C."/>
            <person name="Whyte L.G."/>
        </authorList>
    </citation>
    <scope>NUCLEOTIDE SEQUENCE [LARGE SCALE GENOMIC DNA]</scope>
    <source>
        <strain evidence="2 3">S5.20</strain>
    </source>
</reference>
<organism evidence="2 3">
    <name type="scientific">Mycolicibacterium hodleri</name>
    <dbReference type="NCBI Taxonomy" id="49897"/>
    <lineage>
        <taxon>Bacteria</taxon>
        <taxon>Bacillati</taxon>
        <taxon>Actinomycetota</taxon>
        <taxon>Actinomycetes</taxon>
        <taxon>Mycobacteriales</taxon>
        <taxon>Mycobacteriaceae</taxon>
        <taxon>Mycolicibacterium</taxon>
    </lineage>
</organism>
<dbReference type="AlphaFoldDB" id="A0A502EIP0"/>
<feature type="domain" description="DhaL" evidence="1">
    <location>
        <begin position="9"/>
        <end position="209"/>
    </location>
</feature>
<dbReference type="EMBL" id="RCZG01000001">
    <property type="protein sequence ID" value="TPG36852.1"/>
    <property type="molecule type" value="Genomic_DNA"/>
</dbReference>
<dbReference type="InterPro" id="IPR036117">
    <property type="entry name" value="DhaL_dom_sf"/>
</dbReference>
<dbReference type="Pfam" id="PF13684">
    <property type="entry name" value="FakA-like_C"/>
    <property type="match status" value="1"/>
</dbReference>
<evidence type="ECO:0000259" key="1">
    <source>
        <dbReference type="PROSITE" id="PS51480"/>
    </source>
</evidence>
<dbReference type="GO" id="GO:0004371">
    <property type="term" value="F:glycerone kinase activity"/>
    <property type="evidence" value="ECO:0007669"/>
    <property type="project" value="InterPro"/>
</dbReference>
<dbReference type="PANTHER" id="PTHR33434">
    <property type="entry name" value="DEGV DOMAIN-CONTAINING PROTEIN DR_1986-RELATED"/>
    <property type="match status" value="1"/>
</dbReference>
<dbReference type="Proteomes" id="UP000320095">
    <property type="component" value="Unassembled WGS sequence"/>
</dbReference>
<dbReference type="InterPro" id="IPR004007">
    <property type="entry name" value="DhaL_dom"/>
</dbReference>